<feature type="compositionally biased region" description="Basic and acidic residues" evidence="1">
    <location>
        <begin position="27"/>
        <end position="37"/>
    </location>
</feature>
<feature type="region of interest" description="Disordered" evidence="1">
    <location>
        <begin position="411"/>
        <end position="436"/>
    </location>
</feature>
<feature type="compositionally biased region" description="Polar residues" evidence="1">
    <location>
        <begin position="411"/>
        <end position="421"/>
    </location>
</feature>
<name>A0AAW0GFP9_9APHY</name>
<protein>
    <submittedName>
        <fullName evidence="2">Uncharacterized protein</fullName>
    </submittedName>
</protein>
<keyword evidence="3" id="KW-1185">Reference proteome</keyword>
<dbReference type="AlphaFoldDB" id="A0AAW0GFP9"/>
<feature type="compositionally biased region" description="Low complexity" evidence="1">
    <location>
        <begin position="484"/>
        <end position="494"/>
    </location>
</feature>
<evidence type="ECO:0000313" key="3">
    <source>
        <dbReference type="Proteomes" id="UP001385951"/>
    </source>
</evidence>
<gene>
    <name evidence="2" type="ORF">QCA50_009069</name>
</gene>
<feature type="compositionally biased region" description="Polar residues" evidence="1">
    <location>
        <begin position="119"/>
        <end position="141"/>
    </location>
</feature>
<comment type="caution">
    <text evidence="2">The sequence shown here is derived from an EMBL/GenBank/DDBJ whole genome shotgun (WGS) entry which is preliminary data.</text>
</comment>
<dbReference type="Proteomes" id="UP001385951">
    <property type="component" value="Unassembled WGS sequence"/>
</dbReference>
<feature type="region of interest" description="Disordered" evidence="1">
    <location>
        <begin position="470"/>
        <end position="494"/>
    </location>
</feature>
<feature type="compositionally biased region" description="Low complexity" evidence="1">
    <location>
        <begin position="1"/>
        <end position="25"/>
    </location>
</feature>
<feature type="region of interest" description="Disordered" evidence="1">
    <location>
        <begin position="102"/>
        <end position="141"/>
    </location>
</feature>
<sequence>MHFRFPSSASSTPSRRSRKTSATTPEIKIHDHDDHHTSTSAPNTPPSNTKGKPHLDGVKKLVKKVRHRLSSLGHRDHHKRTLSSSSFEHSLIAAAATITPFAIPVSPSPTQNSDEHASTRSMRSAHSSGSETRVSEYSSSRTANMSLSDYGSMRGLRKDKMVDADLSLSGQKVHDIVPADVRDIFHPNVVIDIAPERTTPLNLSHDPSPADIPLPESVAVTPASSVNDLSTLPTATSVYLQPASSPADVPLPESPLSSVENLSYKVSFAAGIPLPESPAASVEDLITPVVHVEDNVPATPSVCEDLPEVIVFPAAPSDTTMVDSSSVQMDIVKEPASPEVESVSLDAAFEVASALPINVGVSEGEKTKEVHEQPSLLSSTEVASSLPIEADYADLREQELMEVASPVVSVTEDSQSVSDTIPVSPESLPLPTNPSPVPPRSVYISESPFANVSHTIYPWSYLAPSASPSAKEVPSVSTPPPTATPTQSSSSLSVNPPEQLFFPSIILPSIFRPLSSVRLSISNSNPSYSLYPSLLTWYLKRTVV</sequence>
<organism evidence="2 3">
    <name type="scientific">Cerrena zonata</name>
    <dbReference type="NCBI Taxonomy" id="2478898"/>
    <lineage>
        <taxon>Eukaryota</taxon>
        <taxon>Fungi</taxon>
        <taxon>Dikarya</taxon>
        <taxon>Basidiomycota</taxon>
        <taxon>Agaricomycotina</taxon>
        <taxon>Agaricomycetes</taxon>
        <taxon>Polyporales</taxon>
        <taxon>Cerrenaceae</taxon>
        <taxon>Cerrena</taxon>
    </lineage>
</organism>
<proteinExistence type="predicted"/>
<evidence type="ECO:0000256" key="1">
    <source>
        <dbReference type="SAM" id="MobiDB-lite"/>
    </source>
</evidence>
<reference evidence="2 3" key="1">
    <citation type="submission" date="2022-09" db="EMBL/GenBank/DDBJ databases">
        <authorList>
            <person name="Palmer J.M."/>
        </authorList>
    </citation>
    <scope>NUCLEOTIDE SEQUENCE [LARGE SCALE GENOMIC DNA]</scope>
    <source>
        <strain evidence="2 3">DSM 7382</strain>
    </source>
</reference>
<evidence type="ECO:0000313" key="2">
    <source>
        <dbReference type="EMBL" id="KAK7687850.1"/>
    </source>
</evidence>
<dbReference type="EMBL" id="JASBNA010000012">
    <property type="protein sequence ID" value="KAK7687850.1"/>
    <property type="molecule type" value="Genomic_DNA"/>
</dbReference>
<feature type="region of interest" description="Disordered" evidence="1">
    <location>
        <begin position="1"/>
        <end position="55"/>
    </location>
</feature>
<accession>A0AAW0GFP9</accession>
<feature type="compositionally biased region" description="Polar residues" evidence="1">
    <location>
        <begin position="38"/>
        <end position="50"/>
    </location>
</feature>